<evidence type="ECO:0000256" key="6">
    <source>
        <dbReference type="ARBA" id="ARBA00022989"/>
    </source>
</evidence>
<evidence type="ECO:0000256" key="7">
    <source>
        <dbReference type="ARBA" id="ARBA00023065"/>
    </source>
</evidence>
<feature type="coiled-coil region" evidence="14">
    <location>
        <begin position="34"/>
        <end position="112"/>
    </location>
</feature>
<reference evidence="16" key="1">
    <citation type="submission" date="2015-09" db="EMBL/GenBank/DDBJ databases">
        <authorList>
            <person name="Daims H."/>
        </authorList>
    </citation>
    <scope>NUCLEOTIDE SEQUENCE [LARGE SCALE GENOMIC DNA]</scope>
</reference>
<keyword evidence="7 13" id="KW-0406">Ion transport</keyword>
<evidence type="ECO:0000256" key="12">
    <source>
        <dbReference type="ARBA" id="ARBA00037847"/>
    </source>
</evidence>
<evidence type="ECO:0000256" key="13">
    <source>
        <dbReference type="HAMAP-Rule" id="MF_01398"/>
    </source>
</evidence>
<evidence type="ECO:0000256" key="2">
    <source>
        <dbReference type="ARBA" id="ARBA00022448"/>
    </source>
</evidence>
<dbReference type="Pfam" id="PF00213">
    <property type="entry name" value="OSCP"/>
    <property type="match status" value="1"/>
</dbReference>
<keyword evidence="5 13" id="KW-0375">Hydrogen ion transport</keyword>
<dbReference type="AlphaFoldDB" id="A0A0S4KPH3"/>
<keyword evidence="3 13" id="KW-0138">CF(0)</keyword>
<evidence type="ECO:0000256" key="5">
    <source>
        <dbReference type="ARBA" id="ARBA00022781"/>
    </source>
</evidence>
<dbReference type="GO" id="GO:0046933">
    <property type="term" value="F:proton-transporting ATP synthase activity, rotational mechanism"/>
    <property type="evidence" value="ECO:0007669"/>
    <property type="project" value="UniProtKB-UniRule"/>
</dbReference>
<dbReference type="GO" id="GO:0012505">
    <property type="term" value="C:endomembrane system"/>
    <property type="evidence" value="ECO:0007669"/>
    <property type="project" value="UniProtKB-SubCell"/>
</dbReference>
<keyword evidence="16" id="KW-1185">Reference proteome</keyword>
<comment type="function">
    <text evidence="10 13">F(1)F(0) ATP synthase produces ATP from ADP in the presence of a proton or sodium gradient. F-type ATPases consist of two structural domains, F(1) containing the extramembraneous catalytic core and F(0) containing the membrane proton channel, linked together by a central stalk and a peripheral stalk. During catalysis, ATP synthesis in the catalytic domain of F(1) is coupled via a rotary mechanism of the central stalk subunits to proton translocation.</text>
</comment>
<evidence type="ECO:0000256" key="8">
    <source>
        <dbReference type="ARBA" id="ARBA00023136"/>
    </source>
</evidence>
<dbReference type="GO" id="GO:0045259">
    <property type="term" value="C:proton-transporting ATP synthase complex"/>
    <property type="evidence" value="ECO:0007669"/>
    <property type="project" value="UniProtKB-KW"/>
</dbReference>
<keyword evidence="13" id="KW-1003">Cell membrane</keyword>
<evidence type="ECO:0000256" key="9">
    <source>
        <dbReference type="ARBA" id="ARBA00023310"/>
    </source>
</evidence>
<evidence type="ECO:0000313" key="16">
    <source>
        <dbReference type="Proteomes" id="UP000066284"/>
    </source>
</evidence>
<comment type="function">
    <text evidence="11">Component of the F(0) channel, it forms part of the peripheral stalk, linking F(1) to F(0). The b'-subunit is a diverged and duplicated form of b found in plants and photosynthetic bacteria.</text>
</comment>
<evidence type="ECO:0000256" key="14">
    <source>
        <dbReference type="SAM" id="Coils"/>
    </source>
</evidence>
<protein>
    <recommendedName>
        <fullName evidence="13">ATP synthase subunit b</fullName>
    </recommendedName>
    <alternativeName>
        <fullName evidence="13">ATP synthase F(0) sector subunit b</fullName>
    </alternativeName>
    <alternativeName>
        <fullName evidence="13">ATPase subunit I</fullName>
    </alternativeName>
    <alternativeName>
        <fullName evidence="13">F-type ATPase subunit b</fullName>
        <shortName evidence="13">F-ATPase subunit b</shortName>
    </alternativeName>
</protein>
<dbReference type="GO" id="GO:0046961">
    <property type="term" value="F:proton-transporting ATPase activity, rotational mechanism"/>
    <property type="evidence" value="ECO:0007669"/>
    <property type="project" value="TreeGrafter"/>
</dbReference>
<dbReference type="CDD" id="cd06503">
    <property type="entry name" value="ATP-synt_Fo_b"/>
    <property type="match status" value="1"/>
</dbReference>
<keyword evidence="9 13" id="KW-0066">ATP synthesis</keyword>
<evidence type="ECO:0000256" key="4">
    <source>
        <dbReference type="ARBA" id="ARBA00022692"/>
    </source>
</evidence>
<keyword evidence="4 13" id="KW-0812">Transmembrane</keyword>
<dbReference type="InterPro" id="IPR002146">
    <property type="entry name" value="ATP_synth_b/b'su_bac/chlpt"/>
</dbReference>
<dbReference type="Pfam" id="PF00430">
    <property type="entry name" value="ATP-synt_B"/>
    <property type="match status" value="1"/>
</dbReference>
<dbReference type="GO" id="GO:0005886">
    <property type="term" value="C:plasma membrane"/>
    <property type="evidence" value="ECO:0007669"/>
    <property type="project" value="UniProtKB-SubCell"/>
</dbReference>
<dbReference type="PANTHER" id="PTHR33445:SF2">
    <property type="entry name" value="ATP SYNTHASE SUBUNIT B', CHLOROPLASTIC"/>
    <property type="match status" value="1"/>
</dbReference>
<sequence>MELDWSTFGLQVLNFLVLVWLLKRFLYKPVFTVIADRRAAMERLRTEAERLRAEGETLKQRYEGRLAEWEQEKQQARARLHEELNKERARLLEEVHRSVAQEREKSKTLEERHRQELRHQAEEAGLALGARFAARLLERLAHPHLTTQLVALAIEELRALPEERRQTIHAICRNGDAVASVSSAHQLDESQREALSAALGELAGRTVTCIWTEDTSLFAGVQVSVGPWIFAANLREELKGFTEAAHAVDAVL</sequence>
<organism evidence="15 16">
    <name type="scientific">Candidatus Nitrospira inopinata</name>
    <dbReference type="NCBI Taxonomy" id="1715989"/>
    <lineage>
        <taxon>Bacteria</taxon>
        <taxon>Pseudomonadati</taxon>
        <taxon>Nitrospirota</taxon>
        <taxon>Nitrospiria</taxon>
        <taxon>Nitrospirales</taxon>
        <taxon>Nitrospiraceae</taxon>
        <taxon>Nitrospira</taxon>
    </lineage>
</organism>
<proteinExistence type="inferred from homology"/>
<evidence type="ECO:0000256" key="11">
    <source>
        <dbReference type="ARBA" id="ARBA00025614"/>
    </source>
</evidence>
<keyword evidence="6 13" id="KW-1133">Transmembrane helix</keyword>
<dbReference type="STRING" id="1715989.NITINOP_0688"/>
<evidence type="ECO:0000256" key="3">
    <source>
        <dbReference type="ARBA" id="ARBA00022547"/>
    </source>
</evidence>
<dbReference type="Proteomes" id="UP000066284">
    <property type="component" value="Chromosome 1"/>
</dbReference>
<comment type="subcellular location">
    <subcellularLocation>
        <location evidence="13">Cell membrane</location>
        <topology evidence="13">Single-pass membrane protein</topology>
    </subcellularLocation>
    <subcellularLocation>
        <location evidence="12">Endomembrane system</location>
        <topology evidence="12">Single-pass membrane protein</topology>
    </subcellularLocation>
</comment>
<gene>
    <name evidence="13 15" type="primary">atpF</name>
    <name evidence="15" type="ORF">NITINOP_0688</name>
</gene>
<evidence type="ECO:0000256" key="1">
    <source>
        <dbReference type="ARBA" id="ARBA00005513"/>
    </source>
</evidence>
<dbReference type="RefSeq" id="WP_162264683.1">
    <property type="nucleotide sequence ID" value="NZ_LN885086.1"/>
</dbReference>
<evidence type="ECO:0000256" key="10">
    <source>
        <dbReference type="ARBA" id="ARBA00025198"/>
    </source>
</evidence>
<dbReference type="KEGG" id="nio:NITINOP_0688"/>
<dbReference type="PANTHER" id="PTHR33445">
    <property type="entry name" value="ATP SYNTHASE SUBUNIT B', CHLOROPLASTIC"/>
    <property type="match status" value="1"/>
</dbReference>
<dbReference type="InterPro" id="IPR000711">
    <property type="entry name" value="ATPase_OSCP/dsu"/>
</dbReference>
<accession>A0A0S4KPH3</accession>
<keyword evidence="8 13" id="KW-0472">Membrane</keyword>
<comment type="similarity">
    <text evidence="1 13">Belongs to the ATPase B chain family.</text>
</comment>
<keyword evidence="2 13" id="KW-0813">Transport</keyword>
<keyword evidence="14" id="KW-0175">Coiled coil</keyword>
<name>A0A0S4KPH3_9BACT</name>
<dbReference type="HAMAP" id="MF_01398">
    <property type="entry name" value="ATP_synth_b_bprime"/>
    <property type="match status" value="1"/>
</dbReference>
<evidence type="ECO:0000313" key="15">
    <source>
        <dbReference type="EMBL" id="CUQ65663.1"/>
    </source>
</evidence>
<comment type="subunit">
    <text evidence="13">F-type ATPases have 2 components, F(1) - the catalytic core - and F(0) - the membrane proton channel. F(1) has five subunits: alpha(3), beta(3), gamma(1), delta(1), epsilon(1). F(0) has three main subunits: a(1), b(2) and c(10-14). The alpha and beta chains form an alternating ring which encloses part of the gamma chain. F(1) is attached to F(0) by a central stalk formed by the gamma and epsilon chains, while a peripheral stalk is formed by the delta and b chains.</text>
</comment>
<dbReference type="EMBL" id="LN885086">
    <property type="protein sequence ID" value="CUQ65663.1"/>
    <property type="molecule type" value="Genomic_DNA"/>
</dbReference>
<dbReference type="InterPro" id="IPR050059">
    <property type="entry name" value="ATP_synthase_B_chain"/>
</dbReference>